<proteinExistence type="predicted"/>
<accession>A0ACC2UTF7</accession>
<keyword evidence="2" id="KW-1185">Reference proteome</keyword>
<gene>
    <name evidence="1" type="ORF">DSO57_1006450</name>
</gene>
<protein>
    <submittedName>
        <fullName evidence="1">Uncharacterized protein</fullName>
    </submittedName>
</protein>
<dbReference type="Proteomes" id="UP001165960">
    <property type="component" value="Unassembled WGS sequence"/>
</dbReference>
<evidence type="ECO:0000313" key="1">
    <source>
        <dbReference type="EMBL" id="KAJ9090057.1"/>
    </source>
</evidence>
<sequence>MSQLLKRLVPALVLKVLKIFSESVLEDATLGNISFALNNSFEVVKSCKAVFSNKCLDPDESVKALDKKLFGDEPTSPSKDPKADAVLTDAPSTSVNKTKIPQKPRKKRQPKSQAALPSTDLNPSDNKKIKLLKTLDSPASLPSLTESPLKKSDKDSSEALSEEGHSETSAPIKMLTKESAQPDDELLIDLLLQTLVGMGKRTPVALKVLHDELLKVQPSSELTPTMLASRLASLPMFIKVPALGPLPEIKNDQYYYSPELDWNPSRKVEIGTLVRKPRGCTLSSKQYYFKPLPKLPKYKGYGPKKDI</sequence>
<organism evidence="1 2">
    <name type="scientific">Entomophthora muscae</name>
    <dbReference type="NCBI Taxonomy" id="34485"/>
    <lineage>
        <taxon>Eukaryota</taxon>
        <taxon>Fungi</taxon>
        <taxon>Fungi incertae sedis</taxon>
        <taxon>Zoopagomycota</taxon>
        <taxon>Entomophthoromycotina</taxon>
        <taxon>Entomophthoromycetes</taxon>
        <taxon>Entomophthorales</taxon>
        <taxon>Entomophthoraceae</taxon>
        <taxon>Entomophthora</taxon>
    </lineage>
</organism>
<evidence type="ECO:0000313" key="2">
    <source>
        <dbReference type="Proteomes" id="UP001165960"/>
    </source>
</evidence>
<name>A0ACC2UTF7_9FUNG</name>
<comment type="caution">
    <text evidence="1">The sequence shown here is derived from an EMBL/GenBank/DDBJ whole genome shotgun (WGS) entry which is preliminary data.</text>
</comment>
<reference evidence="1" key="1">
    <citation type="submission" date="2022-04" db="EMBL/GenBank/DDBJ databases">
        <title>Genome of the entomopathogenic fungus Entomophthora muscae.</title>
        <authorList>
            <person name="Elya C."/>
            <person name="Lovett B.R."/>
            <person name="Lee E."/>
            <person name="Macias A.M."/>
            <person name="Hajek A.E."/>
            <person name="De Bivort B.L."/>
            <person name="Kasson M.T."/>
            <person name="De Fine Licht H.H."/>
            <person name="Stajich J.E."/>
        </authorList>
    </citation>
    <scope>NUCLEOTIDE SEQUENCE</scope>
    <source>
        <strain evidence="1">Berkeley</strain>
    </source>
</reference>
<dbReference type="EMBL" id="QTSX02000018">
    <property type="protein sequence ID" value="KAJ9090057.1"/>
    <property type="molecule type" value="Genomic_DNA"/>
</dbReference>